<accession>A0ACC2L1M3</accession>
<dbReference type="EMBL" id="CM056814">
    <property type="protein sequence ID" value="KAJ8627262.1"/>
    <property type="molecule type" value="Genomic_DNA"/>
</dbReference>
<reference evidence="1 2" key="1">
    <citation type="journal article" date="2022" name="Hortic Res">
        <title>A haplotype resolved chromosomal level avocado genome allows analysis of novel avocado genes.</title>
        <authorList>
            <person name="Nath O."/>
            <person name="Fletcher S.J."/>
            <person name="Hayward A."/>
            <person name="Shaw L.M."/>
            <person name="Masouleh A.K."/>
            <person name="Furtado A."/>
            <person name="Henry R.J."/>
            <person name="Mitter N."/>
        </authorList>
    </citation>
    <scope>NUCLEOTIDE SEQUENCE [LARGE SCALE GENOMIC DNA]</scope>
    <source>
        <strain evidence="2">cv. Hass</strain>
    </source>
</reference>
<evidence type="ECO:0000313" key="1">
    <source>
        <dbReference type="EMBL" id="KAJ8627262.1"/>
    </source>
</evidence>
<keyword evidence="2" id="KW-1185">Reference proteome</keyword>
<proteinExistence type="predicted"/>
<sequence>MDFTSFLTSLATSFIIFVVLVLVFTWLSRKHSNDVIYYPNRILKGLDAWEGRRTRNPFAWIGEALRSTEEDIISMAGVDTAVYFVFLSSVLAILLLSGIILLPVLLPVSVTDNTDKPKSESNSNGTFTNLDKLAMGNITEKSPRLWAFLFATYWVSFVAFFILWKAYKHCSKLRASALAEPNLKPEQFSVLVRDIPSVPHGQTRKEQVDSYFKELHPETFYKSMVITDNRKVNKIWEELEGYRKKLARAAAVFEASKTIEKPDGTKPTTRTGSLGLLGRKVDTIDYCNEKIKELGRKLDAEQKITIKERQLDSALVFFNRKTAAASASQSIHAQNVDTWTVMEAPEPRQLIWSNLSIKFYERQIRKYVIYVIVFLAVVFYMIPIAFISAFTTLDNLKKLLPFLKPIVEKDAVKTVLEAYLPQIALIVFLALLPMFLMFLSKTEGIVSESHAVRAASGKYFYFIVFNVFLGVTVGGTLFSSLKTIEKNPNQIVPMLGSNLPKNATFFLTYVALRFFVGYGLELSRLVPLIIYHLRKKFMCKTEDEVREAWAPGDLGFATRVPNDMLIITIVLCYSVIAPMIIPFGVIYFGLGWLVLRNQALKVYVPSYESYGRMWPHMHTRILAALVLYQLTMIGYFTAKKFYYTPFLVPLPILSLFFAYVCNKHFYLGFRFTPLEVACKSSKEIPNMESVFQAYVPPSLSMDKFEDADQFEDAQSQTS</sequence>
<evidence type="ECO:0000313" key="2">
    <source>
        <dbReference type="Proteomes" id="UP001234297"/>
    </source>
</evidence>
<protein>
    <submittedName>
        <fullName evidence="1">Uncharacterized protein</fullName>
    </submittedName>
</protein>
<gene>
    <name evidence="1" type="ORF">MRB53_020569</name>
</gene>
<organism evidence="1 2">
    <name type="scientific">Persea americana</name>
    <name type="common">Avocado</name>
    <dbReference type="NCBI Taxonomy" id="3435"/>
    <lineage>
        <taxon>Eukaryota</taxon>
        <taxon>Viridiplantae</taxon>
        <taxon>Streptophyta</taxon>
        <taxon>Embryophyta</taxon>
        <taxon>Tracheophyta</taxon>
        <taxon>Spermatophyta</taxon>
        <taxon>Magnoliopsida</taxon>
        <taxon>Magnoliidae</taxon>
        <taxon>Laurales</taxon>
        <taxon>Lauraceae</taxon>
        <taxon>Persea</taxon>
    </lineage>
</organism>
<dbReference type="Proteomes" id="UP001234297">
    <property type="component" value="Chromosome 6"/>
</dbReference>
<comment type="caution">
    <text evidence="1">The sequence shown here is derived from an EMBL/GenBank/DDBJ whole genome shotgun (WGS) entry which is preliminary data.</text>
</comment>
<name>A0ACC2L1M3_PERAE</name>